<evidence type="ECO:0000259" key="3">
    <source>
        <dbReference type="SMART" id="SM00331"/>
    </source>
</evidence>
<dbReference type="InterPro" id="IPR013702">
    <property type="entry name" value="FIST_domain_N"/>
</dbReference>
<sequence>MFRAVIGQAQCVDTECAAGNVIRQCRARLAGSVPGAGLLFSSSGFDLPLLLDMTAESFPDMPLVGCTTAGQFSTALGPSLDAVCLVLFVSDTVGFGAGLGKNALADPEGAALEAAAMARMSHPETQPSLAFAFPEAMGLTPGRLVSALSASVGCPLFGGFAGGEGRDDVRQFFGREVVRGAVPVLCMFGPARAFFAVSNSWRPVGRRVRVEAVDGNRVLRIDGRAAVEFYRDTLGPHGLPATEMPLAVFGDDGRFTIRGPLDYDEEGGGIAFSDVVPEGAEVRITEATRAGIITDVDKTLGELCRSLPQGFVPDAALAFSCSTRRIILGLRSREEFELMRRHFPPGLPIAGFHAYGEISPLSPGDPARFHNCTLVTVLFGDGKGEGASFPEPSVEVPAPECAADAMAMKDREIRFLKKQLARSEQLIVRLEHLRDIASGLQSRMNTELRDANLTIREKNRLLREALALAEEVQLRLLPRDNPAVPGFDIAGKSIYCDETGGDYYDYLAVPGAGPGSVAVVVGDVSGHGVASALLMTTARALLRMRASMGGAPACHVEDLNRLLTQDTAETGRFVTLFYLSMEPSPDGSQPGRMRWVRAGHDPALVYDPARREFLELAEGGVPLGIIGEVAYEEFVFEGMAGGQVVALGTDGIWEARNRNGEMFGKMRLRRIISEHADLAARKIVAAVLEELEAFRRGLPAEDDVTLVVVKVL</sequence>
<dbReference type="Gene3D" id="3.60.40.10">
    <property type="entry name" value="PPM-type phosphatase domain"/>
    <property type="match status" value="1"/>
</dbReference>
<feature type="coiled-coil region" evidence="2">
    <location>
        <begin position="406"/>
        <end position="475"/>
    </location>
</feature>
<dbReference type="InterPro" id="IPR001932">
    <property type="entry name" value="PPM-type_phosphatase-like_dom"/>
</dbReference>
<evidence type="ECO:0000259" key="4">
    <source>
        <dbReference type="SMART" id="SM00897"/>
    </source>
</evidence>
<gene>
    <name evidence="6" type="ORF">ASZ90_000476</name>
</gene>
<dbReference type="InterPro" id="IPR052016">
    <property type="entry name" value="Bact_Sigma-Reg"/>
</dbReference>
<dbReference type="Pfam" id="PF10442">
    <property type="entry name" value="FIST_C"/>
    <property type="match status" value="1"/>
</dbReference>
<evidence type="ECO:0000259" key="5">
    <source>
        <dbReference type="SMART" id="SM01204"/>
    </source>
</evidence>
<feature type="domain" description="FIST C-domain" evidence="5">
    <location>
        <begin position="226"/>
        <end position="361"/>
    </location>
</feature>
<organism evidence="6">
    <name type="scientific">hydrocarbon metagenome</name>
    <dbReference type="NCBI Taxonomy" id="938273"/>
    <lineage>
        <taxon>unclassified sequences</taxon>
        <taxon>metagenomes</taxon>
        <taxon>ecological metagenomes</taxon>
    </lineage>
</organism>
<comment type="caution">
    <text evidence="6">The sequence shown here is derived from an EMBL/GenBank/DDBJ whole genome shotgun (WGS) entry which is preliminary data.</text>
</comment>
<evidence type="ECO:0000256" key="1">
    <source>
        <dbReference type="ARBA" id="ARBA00022801"/>
    </source>
</evidence>
<dbReference type="EMBL" id="LNQE01000059">
    <property type="protein sequence ID" value="KUG29630.1"/>
    <property type="molecule type" value="Genomic_DNA"/>
</dbReference>
<dbReference type="InterPro" id="IPR019494">
    <property type="entry name" value="FIST_C"/>
</dbReference>
<dbReference type="SMART" id="SM01204">
    <property type="entry name" value="FIST_C"/>
    <property type="match status" value="1"/>
</dbReference>
<keyword evidence="2" id="KW-0175">Coiled coil</keyword>
<feature type="domain" description="FIST" evidence="4">
    <location>
        <begin position="33"/>
        <end position="225"/>
    </location>
</feature>
<dbReference type="InterPro" id="IPR036457">
    <property type="entry name" value="PPM-type-like_dom_sf"/>
</dbReference>
<evidence type="ECO:0000256" key="2">
    <source>
        <dbReference type="SAM" id="Coils"/>
    </source>
</evidence>
<dbReference type="SMART" id="SM00331">
    <property type="entry name" value="PP2C_SIG"/>
    <property type="match status" value="1"/>
</dbReference>
<accession>A0A0W8G996</accession>
<proteinExistence type="predicted"/>
<dbReference type="PANTHER" id="PTHR43156">
    <property type="entry name" value="STAGE II SPORULATION PROTEIN E-RELATED"/>
    <property type="match status" value="1"/>
</dbReference>
<feature type="domain" description="PPM-type phosphatase" evidence="3">
    <location>
        <begin position="484"/>
        <end position="711"/>
    </location>
</feature>
<dbReference type="AlphaFoldDB" id="A0A0W8G996"/>
<dbReference type="SUPFAM" id="SSF81606">
    <property type="entry name" value="PP2C-like"/>
    <property type="match status" value="1"/>
</dbReference>
<dbReference type="GO" id="GO:0016791">
    <property type="term" value="F:phosphatase activity"/>
    <property type="evidence" value="ECO:0007669"/>
    <property type="project" value="TreeGrafter"/>
</dbReference>
<name>A0A0W8G996_9ZZZZ</name>
<evidence type="ECO:0000313" key="6">
    <source>
        <dbReference type="EMBL" id="KUG29630.1"/>
    </source>
</evidence>
<dbReference type="SMART" id="SM00897">
    <property type="entry name" value="FIST"/>
    <property type="match status" value="1"/>
</dbReference>
<dbReference type="Pfam" id="PF08495">
    <property type="entry name" value="FIST"/>
    <property type="match status" value="1"/>
</dbReference>
<dbReference type="PANTHER" id="PTHR43156:SF2">
    <property type="entry name" value="STAGE II SPORULATION PROTEIN E"/>
    <property type="match status" value="1"/>
</dbReference>
<dbReference type="Pfam" id="PF07228">
    <property type="entry name" value="SpoIIE"/>
    <property type="match status" value="1"/>
</dbReference>
<reference evidence="6" key="1">
    <citation type="journal article" date="2015" name="Proc. Natl. Acad. Sci. U.S.A.">
        <title>Networks of energetic and metabolic interactions define dynamics in microbial communities.</title>
        <authorList>
            <person name="Embree M."/>
            <person name="Liu J.K."/>
            <person name="Al-Bassam M.M."/>
            <person name="Zengler K."/>
        </authorList>
    </citation>
    <scope>NUCLEOTIDE SEQUENCE</scope>
</reference>
<keyword evidence="1" id="KW-0378">Hydrolase</keyword>
<protein>
    <submittedName>
        <fullName evidence="6">Serine phosphatase rsbu, regulator of sigma subunit</fullName>
    </submittedName>
</protein>